<dbReference type="InterPro" id="IPR016197">
    <property type="entry name" value="Chromo-like_dom_sf"/>
</dbReference>
<feature type="compositionally biased region" description="Basic residues" evidence="1">
    <location>
        <begin position="1"/>
        <end position="11"/>
    </location>
</feature>
<feature type="region of interest" description="Disordered" evidence="1">
    <location>
        <begin position="317"/>
        <end position="338"/>
    </location>
</feature>
<protein>
    <submittedName>
        <fullName evidence="2">Uncharacterized protein</fullName>
    </submittedName>
</protein>
<dbReference type="Gene3D" id="2.30.30.140">
    <property type="match status" value="1"/>
</dbReference>
<feature type="compositionally biased region" description="Low complexity" evidence="1">
    <location>
        <begin position="14"/>
        <end position="32"/>
    </location>
</feature>
<feature type="compositionally biased region" description="Basic and acidic residues" evidence="1">
    <location>
        <begin position="542"/>
        <end position="552"/>
    </location>
</feature>
<feature type="region of interest" description="Disordered" evidence="1">
    <location>
        <begin position="527"/>
        <end position="552"/>
    </location>
</feature>
<feature type="region of interest" description="Disordered" evidence="1">
    <location>
        <begin position="1"/>
        <end position="83"/>
    </location>
</feature>
<name>A0A7S2UET3_9STRA</name>
<dbReference type="SUPFAM" id="SSF54160">
    <property type="entry name" value="Chromo domain-like"/>
    <property type="match status" value="1"/>
</dbReference>
<gene>
    <name evidence="2" type="ORF">ASEP1449_LOCUS9299</name>
</gene>
<proteinExistence type="predicted"/>
<reference evidence="2" key="1">
    <citation type="submission" date="2021-01" db="EMBL/GenBank/DDBJ databases">
        <authorList>
            <person name="Corre E."/>
            <person name="Pelletier E."/>
            <person name="Niang G."/>
            <person name="Scheremetjew M."/>
            <person name="Finn R."/>
            <person name="Kale V."/>
            <person name="Holt S."/>
            <person name="Cochrane G."/>
            <person name="Meng A."/>
            <person name="Brown T."/>
            <person name="Cohen L."/>
        </authorList>
    </citation>
    <scope>NUCLEOTIDE SEQUENCE</scope>
    <source>
        <strain evidence="2">CCMP2084</strain>
    </source>
</reference>
<evidence type="ECO:0000313" key="2">
    <source>
        <dbReference type="EMBL" id="CAD9817467.1"/>
    </source>
</evidence>
<dbReference type="AlphaFoldDB" id="A0A7S2UET3"/>
<accession>A0A7S2UET3</accession>
<sequence>MPKRNLVRKRTAASLGGSRSVSSSQGPSSSTSKVAGRNNNEDDEEDRPMKRRKLVLPTSAGKISSSSDSTISDTEESTSPDCNLTGVEPYLDMRLEIRDPDFIWSSAKLIDLQKRGGKNIVTIRYDGWGDEWDELLEYPNVRLARLYTYTKEVRCWVDIMTKKKRKAPPKKDGKHWCTIWPCRVKFRMPHPVGDQIRRSKELLRVETNVFCVPYGQELLPNYIQQSILNGGRWINVRRLRQWKTDDLGAQLESEKKNFDQAMNVCLADNGKFGFLPKGAVDNGSLLRDEFRVKTVGGEPVGGVMYCGDFTPVVFHITKKPAPKPPQNDSPPNSKDSPIRVEQAERPLPKFVPPEYQPPPCYPKAIQIEEPVYPCSGIKRCKKTNKWSASVDMGGNDVFLGLFPTQTQAFDAIQLALRDDTPGRKQDVLLRTTKKQHAGGGTIAHLKDMEAVSIESLIHAREQHSQPTEKFSLHEWTMQLIRHKTYLEELQSSKAQFEAVQQSATREHCSTSDNNINLSETKCLSDNTNKKTLSAGKKKGAPRRVDLEKRRYM</sequence>
<dbReference type="EMBL" id="HBHQ01013958">
    <property type="protein sequence ID" value="CAD9817467.1"/>
    <property type="molecule type" value="Transcribed_RNA"/>
</dbReference>
<evidence type="ECO:0000256" key="1">
    <source>
        <dbReference type="SAM" id="MobiDB-lite"/>
    </source>
</evidence>
<organism evidence="2">
    <name type="scientific">Attheya septentrionalis</name>
    <dbReference type="NCBI Taxonomy" id="420275"/>
    <lineage>
        <taxon>Eukaryota</taxon>
        <taxon>Sar</taxon>
        <taxon>Stramenopiles</taxon>
        <taxon>Ochrophyta</taxon>
        <taxon>Bacillariophyta</taxon>
        <taxon>Coscinodiscophyceae</taxon>
        <taxon>Chaetocerotophycidae</taxon>
        <taxon>Chaetocerotales</taxon>
        <taxon>Attheyaceae</taxon>
        <taxon>Attheya</taxon>
    </lineage>
</organism>
<feature type="compositionally biased region" description="Low complexity" evidence="1">
    <location>
        <begin position="63"/>
        <end position="72"/>
    </location>
</feature>